<dbReference type="Gene3D" id="3.20.20.140">
    <property type="entry name" value="Metal-dependent hydrolases"/>
    <property type="match status" value="1"/>
</dbReference>
<feature type="domain" description="Amidohydrolase-related" evidence="5">
    <location>
        <begin position="10"/>
        <end position="296"/>
    </location>
</feature>
<dbReference type="OrthoDB" id="194468at2759"/>
<dbReference type="GO" id="GO:0046098">
    <property type="term" value="P:guanine metabolic process"/>
    <property type="evidence" value="ECO:0007669"/>
    <property type="project" value="TreeGrafter"/>
</dbReference>
<dbReference type="InterPro" id="IPR011059">
    <property type="entry name" value="Metal-dep_hydrolase_composite"/>
</dbReference>
<dbReference type="STRING" id="98765.A0A2R6P1Y3"/>
<dbReference type="InterPro" id="IPR051607">
    <property type="entry name" value="Metallo-dep_hydrolases"/>
</dbReference>
<evidence type="ECO:0000313" key="7">
    <source>
        <dbReference type="Proteomes" id="UP000186601"/>
    </source>
</evidence>
<accession>A0A2R6P1Y3</accession>
<proteinExistence type="predicted"/>
<evidence type="ECO:0000256" key="3">
    <source>
        <dbReference type="ARBA" id="ARBA00022801"/>
    </source>
</evidence>
<keyword evidence="3" id="KW-0378">Hydrolase</keyword>
<evidence type="ECO:0000259" key="5">
    <source>
        <dbReference type="Pfam" id="PF01979"/>
    </source>
</evidence>
<keyword evidence="2" id="KW-0479">Metal-binding</keyword>
<dbReference type="InterPro" id="IPR006680">
    <property type="entry name" value="Amidohydro-rel"/>
</dbReference>
<dbReference type="GO" id="GO:0008892">
    <property type="term" value="F:guanine deaminase activity"/>
    <property type="evidence" value="ECO:0007669"/>
    <property type="project" value="TreeGrafter"/>
</dbReference>
<evidence type="ECO:0000256" key="1">
    <source>
        <dbReference type="ARBA" id="ARBA00001947"/>
    </source>
</evidence>
<protein>
    <recommendedName>
        <fullName evidence="5">Amidohydrolase-related domain-containing protein</fullName>
    </recommendedName>
</protein>
<sequence>MEWLNEYAFKAEENIDANPSLAKRVYTRLAQRLIENGTGAVLLFGTIEEDTKPSYVEPSAKASLSAAASFVDKCLALSQDLPPHERLVEPVLTPRFVPTCSDKLLEGLGQLSESRQLRVQSHMAEAHDQVAWVMSERGVHDMEVFERSGLLTPRTVQAHCTFLDTPSLAHVAKRGTSVAHCPLSNTYFSAEPFRLREALQGGVKVGLGTDIAGGYAIDIMSSMRHAVAVSRMREGSKISRKPYVSMTSERAEDDIGGALSIDWKEALYMATRGGALALSLHKGSGAFTVGAPFDAQHICLADQHTGLGVGPMDFLTEESNVMDEWVLSAGVLEKWWCLGDVRNRAGMWVQGRKISPVPGLK</sequence>
<dbReference type="SUPFAM" id="SSF51556">
    <property type="entry name" value="Metallo-dependent hydrolases"/>
    <property type="match status" value="1"/>
</dbReference>
<dbReference type="InterPro" id="IPR032466">
    <property type="entry name" value="Metal_Hydrolase"/>
</dbReference>
<dbReference type="GO" id="GO:0008270">
    <property type="term" value="F:zinc ion binding"/>
    <property type="evidence" value="ECO:0007669"/>
    <property type="project" value="TreeGrafter"/>
</dbReference>
<dbReference type="Pfam" id="PF01979">
    <property type="entry name" value="Amidohydro_1"/>
    <property type="match status" value="1"/>
</dbReference>
<evidence type="ECO:0000256" key="2">
    <source>
        <dbReference type="ARBA" id="ARBA00022723"/>
    </source>
</evidence>
<dbReference type="PANTHER" id="PTHR11271:SF6">
    <property type="entry name" value="GUANINE DEAMINASE"/>
    <property type="match status" value="1"/>
</dbReference>
<comment type="cofactor">
    <cofactor evidence="1">
        <name>Zn(2+)</name>
        <dbReference type="ChEBI" id="CHEBI:29105"/>
    </cofactor>
</comment>
<dbReference type="EMBL" id="MLYV02000550">
    <property type="protein sequence ID" value="PSR83869.1"/>
    <property type="molecule type" value="Genomic_DNA"/>
</dbReference>
<organism evidence="6 7">
    <name type="scientific">Hermanssonia centrifuga</name>
    <dbReference type="NCBI Taxonomy" id="98765"/>
    <lineage>
        <taxon>Eukaryota</taxon>
        <taxon>Fungi</taxon>
        <taxon>Dikarya</taxon>
        <taxon>Basidiomycota</taxon>
        <taxon>Agaricomycotina</taxon>
        <taxon>Agaricomycetes</taxon>
        <taxon>Polyporales</taxon>
        <taxon>Meruliaceae</taxon>
        <taxon>Hermanssonia</taxon>
    </lineage>
</organism>
<dbReference type="AlphaFoldDB" id="A0A2R6P1Y3"/>
<keyword evidence="4" id="KW-0862">Zinc</keyword>
<name>A0A2R6P1Y3_9APHY</name>
<keyword evidence="7" id="KW-1185">Reference proteome</keyword>
<comment type="caution">
    <text evidence="6">The sequence shown here is derived from an EMBL/GenBank/DDBJ whole genome shotgun (WGS) entry which is preliminary data.</text>
</comment>
<evidence type="ECO:0000313" key="6">
    <source>
        <dbReference type="EMBL" id="PSR83869.1"/>
    </source>
</evidence>
<dbReference type="GO" id="GO:0005829">
    <property type="term" value="C:cytosol"/>
    <property type="evidence" value="ECO:0007669"/>
    <property type="project" value="TreeGrafter"/>
</dbReference>
<dbReference type="Gene3D" id="2.30.40.10">
    <property type="entry name" value="Urease, subunit C, domain 1"/>
    <property type="match status" value="1"/>
</dbReference>
<dbReference type="Proteomes" id="UP000186601">
    <property type="component" value="Unassembled WGS sequence"/>
</dbReference>
<reference evidence="6 7" key="1">
    <citation type="submission" date="2018-02" db="EMBL/GenBank/DDBJ databases">
        <title>Genome sequence of the basidiomycete white-rot fungus Phlebia centrifuga.</title>
        <authorList>
            <person name="Granchi Z."/>
            <person name="Peng M."/>
            <person name="de Vries R.P."/>
            <person name="Hilden K."/>
            <person name="Makela M.R."/>
            <person name="Grigoriev I."/>
            <person name="Riley R."/>
        </authorList>
    </citation>
    <scope>NUCLEOTIDE SEQUENCE [LARGE SCALE GENOMIC DNA]</scope>
    <source>
        <strain evidence="6 7">FBCC195</strain>
    </source>
</reference>
<dbReference type="SUPFAM" id="SSF51338">
    <property type="entry name" value="Composite domain of metallo-dependent hydrolases"/>
    <property type="match status" value="1"/>
</dbReference>
<gene>
    <name evidence="6" type="ORF">PHLCEN_2v5578</name>
</gene>
<dbReference type="PANTHER" id="PTHR11271">
    <property type="entry name" value="GUANINE DEAMINASE"/>
    <property type="match status" value="1"/>
</dbReference>
<evidence type="ECO:0000256" key="4">
    <source>
        <dbReference type="ARBA" id="ARBA00022833"/>
    </source>
</evidence>